<dbReference type="AlphaFoldDB" id="A0A0E9XXS1"/>
<reference evidence="1" key="2">
    <citation type="journal article" date="2015" name="Fish Shellfish Immunol.">
        <title>Early steps in the European eel (Anguilla anguilla)-Vibrio vulnificus interaction in the gills: Role of the RtxA13 toxin.</title>
        <authorList>
            <person name="Callol A."/>
            <person name="Pajuelo D."/>
            <person name="Ebbesson L."/>
            <person name="Teles M."/>
            <person name="MacKenzie S."/>
            <person name="Amaro C."/>
        </authorList>
    </citation>
    <scope>NUCLEOTIDE SEQUENCE</scope>
</reference>
<name>A0A0E9XXS1_ANGAN</name>
<accession>A0A0E9XXS1</accession>
<dbReference type="EMBL" id="GBXM01002089">
    <property type="protein sequence ID" value="JAI06489.1"/>
    <property type="molecule type" value="Transcribed_RNA"/>
</dbReference>
<reference evidence="1" key="1">
    <citation type="submission" date="2014-11" db="EMBL/GenBank/DDBJ databases">
        <authorList>
            <person name="Amaro Gonzalez C."/>
        </authorList>
    </citation>
    <scope>NUCLEOTIDE SEQUENCE</scope>
</reference>
<evidence type="ECO:0000313" key="1">
    <source>
        <dbReference type="EMBL" id="JAI06489.1"/>
    </source>
</evidence>
<sequence>MSSQRQLNPFPFFPHDNSRYGNICTHRSTFTCSKVFCNSCEVVLFKFVST</sequence>
<organism evidence="1">
    <name type="scientific">Anguilla anguilla</name>
    <name type="common">European freshwater eel</name>
    <name type="synonym">Muraena anguilla</name>
    <dbReference type="NCBI Taxonomy" id="7936"/>
    <lineage>
        <taxon>Eukaryota</taxon>
        <taxon>Metazoa</taxon>
        <taxon>Chordata</taxon>
        <taxon>Craniata</taxon>
        <taxon>Vertebrata</taxon>
        <taxon>Euteleostomi</taxon>
        <taxon>Actinopterygii</taxon>
        <taxon>Neopterygii</taxon>
        <taxon>Teleostei</taxon>
        <taxon>Anguilliformes</taxon>
        <taxon>Anguillidae</taxon>
        <taxon>Anguilla</taxon>
    </lineage>
</organism>
<proteinExistence type="predicted"/>
<protein>
    <submittedName>
        <fullName evidence="1">Uncharacterized protein</fullName>
    </submittedName>
</protein>